<sequence>MYAQLAVCSLLSTVAFAARAPVDNGIKFPFSRNHKTVTNDDGTVNPEWYFGELKHTVGKYGMKVKLPGKAGEVVRRGTSSIPDAFEPLKDQGNDLLYYGIATVGAENDKPQAFTTDFDTGSADFFVPGPTCGTAQGCVGKIKYDRGGVDEGNTTAVTYGSGMIMGENYFDSVDVAGLTAENTNVISLTSAQGFSTSKSAARMGMAFSTIARSKQPTWFENLITQKVISNPDFSFFLGGRASDRFRGPVTKIPLSAETYWQVAVDTVLVNGKKAPAFDPTVGNAAIDTGTTLVIAPTLATASIYSRVPGAFPVPVSGTNLLVYAYPCKQTPNVAFQFGGKGRKFATNKKDFSLGTITTNFAEFIGDDGMARRLADTQYCLGSVAGADINPGLNLYVVGDTFLKNWYSIYSYNNDGGKPSVSFAKASVSIPS</sequence>
<dbReference type="Proteomes" id="UP001337655">
    <property type="component" value="Unassembled WGS sequence"/>
</dbReference>
<dbReference type="CDD" id="cd05471">
    <property type="entry name" value="pepsin_like"/>
    <property type="match status" value="1"/>
</dbReference>
<dbReference type="InterPro" id="IPR021109">
    <property type="entry name" value="Peptidase_aspartic_dom_sf"/>
</dbReference>
<keyword evidence="3" id="KW-0645">Protease</keyword>
<proteinExistence type="inferred from homology"/>
<feature type="chain" id="PRO_5043888912" description="Peptidase A1 domain-containing protein" evidence="4">
    <location>
        <begin position="18"/>
        <end position="430"/>
    </location>
</feature>
<dbReference type="EMBL" id="JAVRRT010000005">
    <property type="protein sequence ID" value="KAK5171894.1"/>
    <property type="molecule type" value="Genomic_DNA"/>
</dbReference>
<gene>
    <name evidence="6" type="ORF">LTR77_003531</name>
</gene>
<dbReference type="InterPro" id="IPR033121">
    <property type="entry name" value="PEPTIDASE_A1"/>
</dbReference>
<protein>
    <recommendedName>
        <fullName evidence="5">Peptidase A1 domain-containing protein</fullName>
    </recommendedName>
</protein>
<keyword evidence="7" id="KW-1185">Reference proteome</keyword>
<keyword evidence="2 3" id="KW-0064">Aspartyl protease</keyword>
<name>A0AAV9PI76_9PEZI</name>
<accession>A0AAV9PI76</accession>
<keyword evidence="4" id="KW-0732">Signal</keyword>
<dbReference type="PRINTS" id="PR00792">
    <property type="entry name" value="PEPSIN"/>
</dbReference>
<dbReference type="InterPro" id="IPR034164">
    <property type="entry name" value="Pepsin-like_dom"/>
</dbReference>
<feature type="domain" description="Peptidase A1" evidence="5">
    <location>
        <begin position="97"/>
        <end position="422"/>
    </location>
</feature>
<comment type="similarity">
    <text evidence="1 3">Belongs to the peptidase A1 family.</text>
</comment>
<dbReference type="RefSeq" id="XP_064660738.1">
    <property type="nucleotide sequence ID" value="XM_064800787.1"/>
</dbReference>
<evidence type="ECO:0000256" key="1">
    <source>
        <dbReference type="ARBA" id="ARBA00007447"/>
    </source>
</evidence>
<dbReference type="PROSITE" id="PS51767">
    <property type="entry name" value="PEPTIDASE_A1"/>
    <property type="match status" value="1"/>
</dbReference>
<dbReference type="PANTHER" id="PTHR47966">
    <property type="entry name" value="BETA-SITE APP-CLEAVING ENZYME, ISOFORM A-RELATED"/>
    <property type="match status" value="1"/>
</dbReference>
<evidence type="ECO:0000313" key="7">
    <source>
        <dbReference type="Proteomes" id="UP001337655"/>
    </source>
</evidence>
<dbReference type="GO" id="GO:0004190">
    <property type="term" value="F:aspartic-type endopeptidase activity"/>
    <property type="evidence" value="ECO:0007669"/>
    <property type="project" value="UniProtKB-KW"/>
</dbReference>
<dbReference type="InterPro" id="IPR001969">
    <property type="entry name" value="Aspartic_peptidase_AS"/>
</dbReference>
<evidence type="ECO:0000256" key="3">
    <source>
        <dbReference type="RuleBase" id="RU000454"/>
    </source>
</evidence>
<dbReference type="PANTHER" id="PTHR47966:SF51">
    <property type="entry name" value="BETA-SITE APP-CLEAVING ENZYME, ISOFORM A-RELATED"/>
    <property type="match status" value="1"/>
</dbReference>
<dbReference type="InterPro" id="IPR001461">
    <property type="entry name" value="Aspartic_peptidase_A1"/>
</dbReference>
<comment type="caution">
    <text evidence="6">The sequence shown here is derived from an EMBL/GenBank/DDBJ whole genome shotgun (WGS) entry which is preliminary data.</text>
</comment>
<feature type="signal peptide" evidence="4">
    <location>
        <begin position="1"/>
        <end position="17"/>
    </location>
</feature>
<dbReference type="SUPFAM" id="SSF50630">
    <property type="entry name" value="Acid proteases"/>
    <property type="match status" value="1"/>
</dbReference>
<reference evidence="6 7" key="1">
    <citation type="submission" date="2023-08" db="EMBL/GenBank/DDBJ databases">
        <title>Black Yeasts Isolated from many extreme environments.</title>
        <authorList>
            <person name="Coleine C."/>
            <person name="Stajich J.E."/>
            <person name="Selbmann L."/>
        </authorList>
    </citation>
    <scope>NUCLEOTIDE SEQUENCE [LARGE SCALE GENOMIC DNA]</scope>
    <source>
        <strain evidence="6 7">CCFEE 5935</strain>
    </source>
</reference>
<dbReference type="PROSITE" id="PS00141">
    <property type="entry name" value="ASP_PROTEASE"/>
    <property type="match status" value="1"/>
</dbReference>
<organism evidence="6 7">
    <name type="scientific">Saxophila tyrrhenica</name>
    <dbReference type="NCBI Taxonomy" id="1690608"/>
    <lineage>
        <taxon>Eukaryota</taxon>
        <taxon>Fungi</taxon>
        <taxon>Dikarya</taxon>
        <taxon>Ascomycota</taxon>
        <taxon>Pezizomycotina</taxon>
        <taxon>Dothideomycetes</taxon>
        <taxon>Dothideomycetidae</taxon>
        <taxon>Mycosphaerellales</taxon>
        <taxon>Extremaceae</taxon>
        <taxon>Saxophila</taxon>
    </lineage>
</organism>
<dbReference type="GeneID" id="89924877"/>
<keyword evidence="3" id="KW-0378">Hydrolase</keyword>
<dbReference type="AlphaFoldDB" id="A0AAV9PI76"/>
<dbReference type="Gene3D" id="2.40.70.10">
    <property type="entry name" value="Acid Proteases"/>
    <property type="match status" value="2"/>
</dbReference>
<evidence type="ECO:0000256" key="4">
    <source>
        <dbReference type="SAM" id="SignalP"/>
    </source>
</evidence>
<dbReference type="GO" id="GO:0006508">
    <property type="term" value="P:proteolysis"/>
    <property type="evidence" value="ECO:0007669"/>
    <property type="project" value="UniProtKB-KW"/>
</dbReference>
<evidence type="ECO:0000256" key="2">
    <source>
        <dbReference type="ARBA" id="ARBA00022750"/>
    </source>
</evidence>
<dbReference type="Pfam" id="PF00026">
    <property type="entry name" value="Asp"/>
    <property type="match status" value="1"/>
</dbReference>
<evidence type="ECO:0000313" key="6">
    <source>
        <dbReference type="EMBL" id="KAK5171894.1"/>
    </source>
</evidence>
<evidence type="ECO:0000259" key="5">
    <source>
        <dbReference type="PROSITE" id="PS51767"/>
    </source>
</evidence>